<gene>
    <name evidence="2" type="ordered locus">SpyM3_1088</name>
</gene>
<dbReference type="RefSeq" id="WP_002989140.1">
    <property type="nucleotide sequence ID" value="NC_004070.1"/>
</dbReference>
<dbReference type="HOGENOM" id="CLU_118978_0_0_9"/>
<proteinExistence type="predicted"/>
<evidence type="ECO:0000313" key="2">
    <source>
        <dbReference type="EMBL" id="AAM79695.1"/>
    </source>
</evidence>
<evidence type="ECO:0000256" key="1">
    <source>
        <dbReference type="SAM" id="Phobius"/>
    </source>
</evidence>
<feature type="transmembrane region" description="Helical" evidence="1">
    <location>
        <begin position="44"/>
        <end position="70"/>
    </location>
</feature>
<accession>A0A0H2UUY8</accession>
<dbReference type="KEGG" id="spg:SpyM3_1088"/>
<sequence>MTKKPTQLIAYTSILVAFAILIPIIMPLKLIIGPASFTLASHVPLFLAIFMSIPVAILVALGTTLGFLLAGLPLIIVLRALSHLLFAILAAWWLSRKPQLMTSAVKCFSFAFFINVIHGLAEFLVVYILTATTATSMSYFWSMLGLIGLGSLIHGILDFYLALVLWRFLAKNLKLPTINA</sequence>
<dbReference type="GeneID" id="69900622"/>
<keyword evidence="1" id="KW-1133">Transmembrane helix</keyword>
<keyword evidence="1" id="KW-0812">Transmembrane</keyword>
<feature type="transmembrane region" description="Helical" evidence="1">
    <location>
        <begin position="76"/>
        <end position="95"/>
    </location>
</feature>
<dbReference type="Proteomes" id="UP000000564">
    <property type="component" value="Chromosome"/>
</dbReference>
<organism evidence="2 3">
    <name type="scientific">Streptococcus pyogenes serotype M3 (strain ATCC BAA-595 / MGAS315)</name>
    <dbReference type="NCBI Taxonomy" id="198466"/>
    <lineage>
        <taxon>Bacteria</taxon>
        <taxon>Bacillati</taxon>
        <taxon>Bacillota</taxon>
        <taxon>Bacilli</taxon>
        <taxon>Lactobacillales</taxon>
        <taxon>Streptococcaceae</taxon>
        <taxon>Streptococcus</taxon>
    </lineage>
</organism>
<protein>
    <recommendedName>
        <fullName evidence="4">Niacin transporter NiaX</fullName>
    </recommendedName>
</protein>
<feature type="transmembrane region" description="Helical" evidence="1">
    <location>
        <begin position="107"/>
        <end position="129"/>
    </location>
</feature>
<evidence type="ECO:0008006" key="4">
    <source>
        <dbReference type="Google" id="ProtNLM"/>
    </source>
</evidence>
<reference evidence="2 3" key="1">
    <citation type="journal article" date="2002" name="Proc. Natl. Acad. Sci. U.S.A.">
        <title>Genome sequence of a serotype M3 strain of group A Streptococcus: phage-encoded toxins, the high-virulence phenotype, and clone emergence.</title>
        <authorList>
            <person name="Beres S.B."/>
            <person name="Sylva G.L."/>
            <person name="Barbian K.D."/>
            <person name="Lei B."/>
            <person name="Hoff J.S."/>
            <person name="Mammarella N.D."/>
            <person name="Liu M.Y."/>
            <person name="Smoot J.C."/>
            <person name="Porcella S.F."/>
            <person name="Parkins L.D."/>
            <person name="Campbell D.S."/>
            <person name="Smith T.M."/>
            <person name="McCormick J.K."/>
            <person name="Leung D.Y."/>
            <person name="Schlievert P.M."/>
            <person name="Musser J.M."/>
        </authorList>
    </citation>
    <scope>NUCLEOTIDE SEQUENCE [LARGE SCALE GENOMIC DNA]</scope>
    <source>
        <strain evidence="3">ATCC BAA-595 / MGAS315</strain>
    </source>
</reference>
<evidence type="ECO:0000313" key="3">
    <source>
        <dbReference type="Proteomes" id="UP000000564"/>
    </source>
</evidence>
<feature type="transmembrane region" description="Helical" evidence="1">
    <location>
        <begin position="141"/>
        <end position="166"/>
    </location>
</feature>
<feature type="transmembrane region" description="Helical" evidence="1">
    <location>
        <begin position="12"/>
        <end position="32"/>
    </location>
</feature>
<dbReference type="AlphaFoldDB" id="A0A0H2UUY8"/>
<name>A0A0H2UUY8_STRP3</name>
<keyword evidence="1" id="KW-0472">Membrane</keyword>
<dbReference type="EMBL" id="AE014074">
    <property type="protein sequence ID" value="AAM79695.1"/>
    <property type="molecule type" value="Genomic_DNA"/>
</dbReference>